<dbReference type="GO" id="GO:0003729">
    <property type="term" value="F:mRNA binding"/>
    <property type="evidence" value="ECO:0007669"/>
    <property type="project" value="TreeGrafter"/>
</dbReference>
<dbReference type="InterPro" id="IPR016024">
    <property type="entry name" value="ARM-type_fold"/>
</dbReference>
<feature type="region of interest" description="Disordered" evidence="5">
    <location>
        <begin position="1"/>
        <end position="81"/>
    </location>
</feature>
<dbReference type="InterPro" id="IPR040059">
    <property type="entry name" value="PUM3"/>
</dbReference>
<dbReference type="Gene3D" id="1.25.10.10">
    <property type="entry name" value="Leucine-rich Repeat Variant"/>
    <property type="match status" value="1"/>
</dbReference>
<feature type="repeat" description="Pumilio" evidence="4">
    <location>
        <begin position="352"/>
        <end position="389"/>
    </location>
</feature>
<dbReference type="PANTHER" id="PTHR13389:SF0">
    <property type="entry name" value="PUMILIO HOMOLOG 3"/>
    <property type="match status" value="1"/>
</dbReference>
<evidence type="ECO:0000259" key="6">
    <source>
        <dbReference type="PROSITE" id="PS50303"/>
    </source>
</evidence>
<dbReference type="GO" id="GO:0006417">
    <property type="term" value="P:regulation of translation"/>
    <property type="evidence" value="ECO:0007669"/>
    <property type="project" value="UniProtKB-KW"/>
</dbReference>
<dbReference type="SMART" id="SM00025">
    <property type="entry name" value="Pumilio"/>
    <property type="match status" value="5"/>
</dbReference>
<evidence type="ECO:0000256" key="1">
    <source>
        <dbReference type="ARBA" id="ARBA00022737"/>
    </source>
</evidence>
<feature type="domain" description="PUM-HD" evidence="6">
    <location>
        <begin position="101"/>
        <end position="459"/>
    </location>
</feature>
<gene>
    <name evidence="7" type="ORF">SASPL_142488</name>
</gene>
<feature type="compositionally biased region" description="Polar residues" evidence="5">
    <location>
        <begin position="21"/>
        <end position="32"/>
    </location>
</feature>
<dbReference type="Pfam" id="PF08144">
    <property type="entry name" value="CPL"/>
    <property type="match status" value="1"/>
</dbReference>
<organism evidence="7">
    <name type="scientific">Salvia splendens</name>
    <name type="common">Scarlet sage</name>
    <dbReference type="NCBI Taxonomy" id="180675"/>
    <lineage>
        <taxon>Eukaryota</taxon>
        <taxon>Viridiplantae</taxon>
        <taxon>Streptophyta</taxon>
        <taxon>Embryophyta</taxon>
        <taxon>Tracheophyta</taxon>
        <taxon>Spermatophyta</taxon>
        <taxon>Magnoliopsida</taxon>
        <taxon>eudicotyledons</taxon>
        <taxon>Gunneridae</taxon>
        <taxon>Pentapetalae</taxon>
        <taxon>asterids</taxon>
        <taxon>lamiids</taxon>
        <taxon>Lamiales</taxon>
        <taxon>Lamiaceae</taxon>
        <taxon>Nepetoideae</taxon>
        <taxon>Mentheae</taxon>
        <taxon>Salviinae</taxon>
        <taxon>Salvia</taxon>
        <taxon>Salvia subgen. Calosphace</taxon>
        <taxon>core Calosphace</taxon>
    </lineage>
</organism>
<evidence type="ECO:0000256" key="5">
    <source>
        <dbReference type="SAM" id="MobiDB-lite"/>
    </source>
</evidence>
<dbReference type="InterPro" id="IPR012959">
    <property type="entry name" value="CPL_dom"/>
</dbReference>
<dbReference type="InterPro" id="IPR033133">
    <property type="entry name" value="PUM-HD"/>
</dbReference>
<name>A0A8X8WKA1_SALSN</name>
<dbReference type="EMBL" id="PNBA02000016">
    <property type="protein sequence ID" value="KAG6396340.1"/>
    <property type="molecule type" value="Genomic_DNA"/>
</dbReference>
<dbReference type="AlphaFoldDB" id="A0A8X8WKA1"/>
<dbReference type="InterPro" id="IPR001313">
    <property type="entry name" value="Pumilio_RNA-bd_rpt"/>
</dbReference>
<dbReference type="PROSITE" id="PS50302">
    <property type="entry name" value="PUM"/>
    <property type="match status" value="3"/>
</dbReference>
<keyword evidence="3" id="KW-0694">RNA-binding</keyword>
<dbReference type="Pfam" id="PF22493">
    <property type="entry name" value="PUF_NOP9"/>
    <property type="match status" value="1"/>
</dbReference>
<dbReference type="PROSITE" id="PS50303">
    <property type="entry name" value="PUM_HD"/>
    <property type="match status" value="1"/>
</dbReference>
<protein>
    <recommendedName>
        <fullName evidence="6">PUM-HD domain-containing protein</fullName>
    </recommendedName>
</protein>
<dbReference type="GO" id="GO:0005730">
    <property type="term" value="C:nucleolus"/>
    <property type="evidence" value="ECO:0007669"/>
    <property type="project" value="TreeGrafter"/>
</dbReference>
<dbReference type="SUPFAM" id="SSF48371">
    <property type="entry name" value="ARM repeat"/>
    <property type="match status" value="1"/>
</dbReference>
<feature type="repeat" description="Pumilio" evidence="4">
    <location>
        <begin position="165"/>
        <end position="200"/>
    </location>
</feature>
<evidence type="ECO:0000313" key="8">
    <source>
        <dbReference type="Proteomes" id="UP000298416"/>
    </source>
</evidence>
<reference evidence="7" key="2">
    <citation type="submission" date="2020-08" db="EMBL/GenBank/DDBJ databases">
        <title>Plant Genome Project.</title>
        <authorList>
            <person name="Zhang R.-G."/>
        </authorList>
    </citation>
    <scope>NUCLEOTIDE SEQUENCE</scope>
    <source>
        <strain evidence="7">Huo1</strain>
        <tissue evidence="7">Leaf</tissue>
    </source>
</reference>
<dbReference type="InterPro" id="IPR011989">
    <property type="entry name" value="ARM-like"/>
</dbReference>
<sequence length="643" mass="72025">MAPNPQQKKSSGSGSIKRKTNPTQKSDGQVSNFKKPKLSYNPNKSKFNPTHPSKFPKKEYQKPHGENGEVGDSKKQARLRSKELAQARKKIRKKHYTLEQELALLWEKMRCRNISKEDRSRLVSEAVKKMQGKISEIARSHIASRVLQTCVKHCTQDERNAVFTELRPHFISLASNTYAVRLVTKLLDLASKEQLAEFISSLHGHVASLLRQMVGSLVIEHAYCLGNASQKQTLLMELYSPELQLFKDLVTMKQNRLEDIISKLQLQKSSVARHMTSVLQPILEKGILDHSIVHRALLEYLDIADKFSAADVIQPLSGPSFVRIIATKDGSRLGMLCIRHGSAKDRKKIIKGMKGNIEKIASDKFGSMVLVCILSVVDDTKLVSKIIIRELEKNLKELILDQNTRRPFMQLLHPDCSRYFNQDDLASLNLSIPSLKANASLLLYLSYGEPDDEEANEQDKDGDSDGDIQMNEGGKKDPFKRRQELLVDSGLAEKLIETCSEMAEVLLKSKYGREVMYEVAIGGSDGILHPTLDEKLLELYEAIASIAAQPKVEAEEHILEQFHSSRTIRKLVIDCPSFATVLWEKALKGNCAVLAKGHSSKVISAFLETSDSAVKKLAQKELQPLIKSGDLSLPKPNESATDK</sequence>
<comment type="caution">
    <text evidence="7">The sequence shown here is derived from an EMBL/GenBank/DDBJ whole genome shotgun (WGS) entry which is preliminary data.</text>
</comment>
<proteinExistence type="predicted"/>
<keyword evidence="1" id="KW-0677">Repeat</keyword>
<feature type="compositionally biased region" description="Low complexity" evidence="5">
    <location>
        <begin position="1"/>
        <end position="15"/>
    </location>
</feature>
<feature type="repeat" description="Pumilio" evidence="4">
    <location>
        <begin position="129"/>
        <end position="164"/>
    </location>
</feature>
<feature type="region of interest" description="Disordered" evidence="5">
    <location>
        <begin position="451"/>
        <end position="476"/>
    </location>
</feature>
<feature type="compositionally biased region" description="Polar residues" evidence="5">
    <location>
        <begin position="40"/>
        <end position="51"/>
    </location>
</feature>
<reference evidence="7" key="1">
    <citation type="submission" date="2018-01" db="EMBL/GenBank/DDBJ databases">
        <authorList>
            <person name="Mao J.F."/>
        </authorList>
    </citation>
    <scope>NUCLEOTIDE SEQUENCE</scope>
    <source>
        <strain evidence="7">Huo1</strain>
        <tissue evidence="7">Leaf</tissue>
    </source>
</reference>
<keyword evidence="8" id="KW-1185">Reference proteome</keyword>
<feature type="compositionally biased region" description="Basic and acidic residues" evidence="5">
    <location>
        <begin position="56"/>
        <end position="81"/>
    </location>
</feature>
<dbReference type="PANTHER" id="PTHR13389">
    <property type="entry name" value="PUMILIO HOMOLOG 3"/>
    <property type="match status" value="1"/>
</dbReference>
<keyword evidence="2" id="KW-0810">Translation regulation</keyword>
<evidence type="ECO:0000313" key="7">
    <source>
        <dbReference type="EMBL" id="KAG6396340.1"/>
    </source>
</evidence>
<evidence type="ECO:0000256" key="2">
    <source>
        <dbReference type="ARBA" id="ARBA00022845"/>
    </source>
</evidence>
<dbReference type="Proteomes" id="UP000298416">
    <property type="component" value="Unassembled WGS sequence"/>
</dbReference>
<evidence type="ECO:0000256" key="3">
    <source>
        <dbReference type="ARBA" id="ARBA00022884"/>
    </source>
</evidence>
<accession>A0A8X8WKA1</accession>
<evidence type="ECO:0000256" key="4">
    <source>
        <dbReference type="PROSITE-ProRule" id="PRU00317"/>
    </source>
</evidence>